<feature type="region of interest" description="Disordered" evidence="1">
    <location>
        <begin position="239"/>
        <end position="309"/>
    </location>
</feature>
<evidence type="ECO:0000313" key="3">
    <source>
        <dbReference type="Proteomes" id="UP000766486"/>
    </source>
</evidence>
<protein>
    <recommendedName>
        <fullName evidence="4">C2H2-type domain-containing protein</fullName>
    </recommendedName>
</protein>
<reference evidence="2 3" key="1">
    <citation type="submission" date="2019-06" db="EMBL/GenBank/DDBJ databases">
        <authorList>
            <person name="Broberg M."/>
        </authorList>
    </citation>
    <scope>NUCLEOTIDE SEQUENCE [LARGE SCALE GENOMIC DNA]</scope>
</reference>
<organism evidence="2 3">
    <name type="scientific">Bionectria ochroleuca</name>
    <name type="common">Gliocladium roseum</name>
    <dbReference type="NCBI Taxonomy" id="29856"/>
    <lineage>
        <taxon>Eukaryota</taxon>
        <taxon>Fungi</taxon>
        <taxon>Dikarya</taxon>
        <taxon>Ascomycota</taxon>
        <taxon>Pezizomycotina</taxon>
        <taxon>Sordariomycetes</taxon>
        <taxon>Hypocreomycetidae</taxon>
        <taxon>Hypocreales</taxon>
        <taxon>Bionectriaceae</taxon>
        <taxon>Clonostachys</taxon>
    </lineage>
</organism>
<evidence type="ECO:0000313" key="2">
    <source>
        <dbReference type="EMBL" id="VUC35413.1"/>
    </source>
</evidence>
<keyword evidence="3" id="KW-1185">Reference proteome</keyword>
<dbReference type="EMBL" id="CABFNS010000910">
    <property type="protein sequence ID" value="VUC35413.1"/>
    <property type="molecule type" value="Genomic_DNA"/>
</dbReference>
<gene>
    <name evidence="2" type="ORF">CLO192961_LOCUS411243</name>
</gene>
<sequence length="377" mass="43095">MDLGLETLLSQRRQTLMMRLYFHTFQEAATDAMMKMAMGRRVNIQILAQNSHISVVQIISLAHSTRTTTRIGIGELARRGDLPNSFAFCKEHIRRKHKLKEFQCERCLRQFTSENEYKLHIDNISKCEILKHGKIGQATYGVLSSRSLYKGMNPESRWIVTYCLLFLTEGTVPSPYFDDRSNYELTWSDGHILDRIRRKFPRKTESTIHRLYSVPQCLQPENSMLDKYICRTGESAFGDLHGSSPPQPLDNIAKPGILDRDDFESSNPNPDVLSWEETSSDKDFHCGQGELISGKQPNSTTERPKDIGISWLPPSVNNFSDVEMSETLGVHLSPLDESMSSVASPSMRSSDYEFSEQHQNLNHEFSMHHLTTAEQDE</sequence>
<comment type="caution">
    <text evidence="2">The sequence shown here is derived from an EMBL/GenBank/DDBJ whole genome shotgun (WGS) entry which is preliminary data.</text>
</comment>
<evidence type="ECO:0008006" key="4">
    <source>
        <dbReference type="Google" id="ProtNLM"/>
    </source>
</evidence>
<name>A0ABY6UVX3_BIOOC</name>
<proteinExistence type="predicted"/>
<accession>A0ABY6UVX3</accession>
<evidence type="ECO:0000256" key="1">
    <source>
        <dbReference type="SAM" id="MobiDB-lite"/>
    </source>
</evidence>
<dbReference type="Proteomes" id="UP000766486">
    <property type="component" value="Unassembled WGS sequence"/>
</dbReference>